<dbReference type="EMBL" id="DUFW01000057">
    <property type="protein sequence ID" value="HIH21683.1"/>
    <property type="molecule type" value="Genomic_DNA"/>
</dbReference>
<keyword evidence="1" id="KW-0472">Membrane</keyword>
<organism evidence="2 6">
    <name type="scientific">Candidatus Iainarchaeum sp</name>
    <dbReference type="NCBI Taxonomy" id="3101447"/>
    <lineage>
        <taxon>Archaea</taxon>
        <taxon>Candidatus Iainarchaeota</taxon>
        <taxon>Candidatus Iainarchaeia</taxon>
        <taxon>Candidatus Iainarchaeales</taxon>
        <taxon>Candidatus Iainarchaeaceae</taxon>
        <taxon>Candidatus Iainarchaeum</taxon>
    </lineage>
</organism>
<reference evidence="4" key="3">
    <citation type="submission" date="2021-05" db="EMBL/GenBank/DDBJ databases">
        <title>Protein family content uncovers lineage relationships and bacterial pathway maintenance mechanisms in DPANN archaea.</title>
        <authorList>
            <person name="Castelle C.J."/>
            <person name="Meheust R."/>
            <person name="Jaffe A.L."/>
            <person name="Seitz K."/>
            <person name="Gong X."/>
            <person name="Baker B.J."/>
            <person name="Banfield J.F."/>
        </authorList>
    </citation>
    <scope>NUCLEOTIDE SEQUENCE</scope>
    <source>
        <strain evidence="4">RIFCSPLOWO2_01_FULL_43_13</strain>
    </source>
</reference>
<name>A0A7J4JV78_9ARCH</name>
<evidence type="ECO:0008006" key="7">
    <source>
        <dbReference type="Google" id="ProtNLM"/>
    </source>
</evidence>
<evidence type="ECO:0000313" key="2">
    <source>
        <dbReference type="EMBL" id="HIH21683.1"/>
    </source>
</evidence>
<dbReference type="AlphaFoldDB" id="A0A7J4JV78"/>
<reference evidence="4" key="2">
    <citation type="submission" date="2021-03" db="EMBL/GenBank/DDBJ databases">
        <authorList>
            <person name="Jaffe A."/>
        </authorList>
    </citation>
    <scope>NUCLEOTIDE SEQUENCE</scope>
    <source>
        <strain evidence="4">RIFCSPLOWO2_01_FULL_43_13</strain>
    </source>
</reference>
<dbReference type="Proteomes" id="UP000590964">
    <property type="component" value="Unassembled WGS sequence"/>
</dbReference>
<sequence>MSEEIVVYDRVNPIALFSIIIAGIALGAIAHEIVHVLLLSNPSSITFHIGDPQIIFSTCCLKPGEEAFESIALLVQFAVMLVWVFLNKETWLHEVRHVLKPGFAGKR</sequence>
<protein>
    <recommendedName>
        <fullName evidence="7">DUF3267 domain-containing protein</fullName>
    </recommendedName>
</protein>
<accession>A0A7J4JV78</accession>
<dbReference type="Proteomes" id="UP000680185">
    <property type="component" value="Unassembled WGS sequence"/>
</dbReference>
<feature type="transmembrane region" description="Helical" evidence="1">
    <location>
        <begin position="12"/>
        <end position="34"/>
    </location>
</feature>
<evidence type="ECO:0000313" key="5">
    <source>
        <dbReference type="Proteomes" id="UP000527315"/>
    </source>
</evidence>
<dbReference type="EMBL" id="JAGVWB010000027">
    <property type="protein sequence ID" value="MBS3058510.1"/>
    <property type="molecule type" value="Genomic_DNA"/>
</dbReference>
<keyword evidence="1" id="KW-1133">Transmembrane helix</keyword>
<feature type="transmembrane region" description="Helical" evidence="1">
    <location>
        <begin position="67"/>
        <end position="86"/>
    </location>
</feature>
<gene>
    <name evidence="2" type="ORF">HA222_03440</name>
    <name evidence="3" type="ORF">HA227_01750</name>
    <name evidence="4" type="ORF">J4478_03870</name>
</gene>
<evidence type="ECO:0000313" key="6">
    <source>
        <dbReference type="Proteomes" id="UP000590964"/>
    </source>
</evidence>
<evidence type="ECO:0000313" key="4">
    <source>
        <dbReference type="EMBL" id="MBS3058510.1"/>
    </source>
</evidence>
<evidence type="ECO:0000313" key="3">
    <source>
        <dbReference type="EMBL" id="HIH32954.1"/>
    </source>
</evidence>
<reference evidence="5 6" key="1">
    <citation type="journal article" date="2020" name="bioRxiv">
        <title>A rank-normalized archaeal taxonomy based on genome phylogeny resolves widespread incomplete and uneven classifications.</title>
        <authorList>
            <person name="Rinke C."/>
            <person name="Chuvochina M."/>
            <person name="Mussig A.J."/>
            <person name="Chaumeil P.-A."/>
            <person name="Waite D.W."/>
            <person name="Whitman W.B."/>
            <person name="Parks D.H."/>
            <person name="Hugenholtz P."/>
        </authorList>
    </citation>
    <scope>NUCLEOTIDE SEQUENCE [LARGE SCALE GENOMIC DNA]</scope>
</reference>
<proteinExistence type="predicted"/>
<keyword evidence="1" id="KW-0812">Transmembrane</keyword>
<dbReference type="Proteomes" id="UP000527315">
    <property type="component" value="Unassembled WGS sequence"/>
</dbReference>
<evidence type="ECO:0000256" key="1">
    <source>
        <dbReference type="SAM" id="Phobius"/>
    </source>
</evidence>
<dbReference type="EMBL" id="DUFJ01000045">
    <property type="protein sequence ID" value="HIH32954.1"/>
    <property type="molecule type" value="Genomic_DNA"/>
</dbReference>
<comment type="caution">
    <text evidence="2">The sequence shown here is derived from an EMBL/GenBank/DDBJ whole genome shotgun (WGS) entry which is preliminary data.</text>
</comment>